<keyword evidence="1" id="KW-0813">Transport</keyword>
<reference evidence="5 6" key="1">
    <citation type="submission" date="2019-08" db="EMBL/GenBank/DDBJ databases">
        <title>In-depth cultivation of the pig gut microbiome towards novel bacterial diversity and tailored functional studies.</title>
        <authorList>
            <person name="Wylensek D."/>
            <person name="Hitch T.C.A."/>
            <person name="Clavel T."/>
        </authorList>
    </citation>
    <scope>NUCLEOTIDE SEQUENCE [LARGE SCALE GENOMIC DNA]</scope>
    <source>
        <strain evidence="5 6">SM-530-WT-4B</strain>
    </source>
</reference>
<dbReference type="Gene3D" id="3.40.50.300">
    <property type="entry name" value="P-loop containing nucleotide triphosphate hydrolases"/>
    <property type="match status" value="1"/>
</dbReference>
<dbReference type="PANTHER" id="PTHR43776">
    <property type="entry name" value="TRANSPORT ATP-BINDING PROTEIN"/>
    <property type="match status" value="1"/>
</dbReference>
<dbReference type="GO" id="GO:0005524">
    <property type="term" value="F:ATP binding"/>
    <property type="evidence" value="ECO:0007669"/>
    <property type="project" value="UniProtKB-KW"/>
</dbReference>
<evidence type="ECO:0000256" key="1">
    <source>
        <dbReference type="ARBA" id="ARBA00022448"/>
    </source>
</evidence>
<dbReference type="Pfam" id="PF08352">
    <property type="entry name" value="oligo_HPY"/>
    <property type="match status" value="1"/>
</dbReference>
<evidence type="ECO:0000256" key="3">
    <source>
        <dbReference type="ARBA" id="ARBA00022840"/>
    </source>
</evidence>
<keyword evidence="2" id="KW-0547">Nucleotide-binding</keyword>
<dbReference type="GO" id="GO:0015833">
    <property type="term" value="P:peptide transport"/>
    <property type="evidence" value="ECO:0007669"/>
    <property type="project" value="InterPro"/>
</dbReference>
<dbReference type="SMART" id="SM00382">
    <property type="entry name" value="AAA"/>
    <property type="match status" value="1"/>
</dbReference>
<dbReference type="Proteomes" id="UP000473699">
    <property type="component" value="Unassembled WGS sequence"/>
</dbReference>
<dbReference type="GO" id="GO:0016887">
    <property type="term" value="F:ATP hydrolysis activity"/>
    <property type="evidence" value="ECO:0007669"/>
    <property type="project" value="InterPro"/>
</dbReference>
<dbReference type="InterPro" id="IPR027417">
    <property type="entry name" value="P-loop_NTPase"/>
</dbReference>
<dbReference type="AlphaFoldDB" id="A0A6L5YCT5"/>
<feature type="domain" description="ABC transporter" evidence="4">
    <location>
        <begin position="5"/>
        <end position="249"/>
    </location>
</feature>
<evidence type="ECO:0000313" key="5">
    <source>
        <dbReference type="EMBL" id="MST55999.1"/>
    </source>
</evidence>
<evidence type="ECO:0000256" key="2">
    <source>
        <dbReference type="ARBA" id="ARBA00022741"/>
    </source>
</evidence>
<keyword evidence="6" id="KW-1185">Reference proteome</keyword>
<name>A0A6L5YCT5_9BACT</name>
<dbReference type="FunFam" id="3.40.50.300:FF:000016">
    <property type="entry name" value="Oligopeptide ABC transporter ATP-binding component"/>
    <property type="match status" value="1"/>
</dbReference>
<evidence type="ECO:0000313" key="6">
    <source>
        <dbReference type="Proteomes" id="UP000473699"/>
    </source>
</evidence>
<keyword evidence="3 5" id="KW-0067">ATP-binding</keyword>
<dbReference type="PROSITE" id="PS50893">
    <property type="entry name" value="ABC_TRANSPORTER_2"/>
    <property type="match status" value="1"/>
</dbReference>
<sequence>MSAILEVVNLRKYFETPRGLLHAVDDVSFAIERGKTLGVVGESGCGKSTLGRTVIHLQEPTSGTIVFEGRDISRVDEHQLKDLREDMQMIFQDPFSSLNPRMSVGQLIAEPLLIYRKHRTERELARHVAQLMDTVGLARRLANSYPHELDGGRRQRIGVARALALEPKFIVCDEPVSALDVSIQAQIINLMQDLQEAMNLTYMFITHDMSVVRHVSDDIMVMYLGSMVEFADSEEMFNIRLHPYTQALLAAVPIPVIGAKKERSLLKGEITSPVGLGDGCRFAKRCPYAGDQCFRETPRLDELRPHHFVACHRAREINRLSLDKRLELRLERLNFS</sequence>
<dbReference type="InterPro" id="IPR003593">
    <property type="entry name" value="AAA+_ATPase"/>
</dbReference>
<accession>A0A6L5YCT5</accession>
<evidence type="ECO:0000259" key="4">
    <source>
        <dbReference type="PROSITE" id="PS50893"/>
    </source>
</evidence>
<dbReference type="InterPro" id="IPR013563">
    <property type="entry name" value="Oligopep_ABC_C"/>
</dbReference>
<dbReference type="SUPFAM" id="SSF52540">
    <property type="entry name" value="P-loop containing nucleoside triphosphate hydrolases"/>
    <property type="match status" value="1"/>
</dbReference>
<dbReference type="InterPro" id="IPR050319">
    <property type="entry name" value="ABC_transp_ATP-bind"/>
</dbReference>
<comment type="caution">
    <text evidence="5">The sequence shown here is derived from an EMBL/GenBank/DDBJ whole genome shotgun (WGS) entry which is preliminary data.</text>
</comment>
<gene>
    <name evidence="5" type="ORF">FYJ74_08145</name>
</gene>
<dbReference type="InterPro" id="IPR003439">
    <property type="entry name" value="ABC_transporter-like_ATP-bd"/>
</dbReference>
<dbReference type="GO" id="GO:0055085">
    <property type="term" value="P:transmembrane transport"/>
    <property type="evidence" value="ECO:0007669"/>
    <property type="project" value="UniProtKB-ARBA"/>
</dbReference>
<dbReference type="EMBL" id="VUNH01000008">
    <property type="protein sequence ID" value="MST55999.1"/>
    <property type="molecule type" value="Genomic_DNA"/>
</dbReference>
<dbReference type="PANTHER" id="PTHR43776:SF8">
    <property type="entry name" value="ABC TRANSPORTER, ATP-BINDING PROTEIN"/>
    <property type="match status" value="1"/>
</dbReference>
<dbReference type="RefSeq" id="WP_154529088.1">
    <property type="nucleotide sequence ID" value="NZ_VUNH01000008.1"/>
</dbReference>
<dbReference type="NCBIfam" id="TIGR01727">
    <property type="entry name" value="oligo_HPY"/>
    <property type="match status" value="1"/>
</dbReference>
<protein>
    <submittedName>
        <fullName evidence="5">ATP-binding cassette domain-containing protein</fullName>
    </submittedName>
</protein>
<dbReference type="Pfam" id="PF00005">
    <property type="entry name" value="ABC_tran"/>
    <property type="match status" value="1"/>
</dbReference>
<organism evidence="5 6">
    <name type="scientific">Pyramidobacter porci</name>
    <dbReference type="NCBI Taxonomy" id="2605789"/>
    <lineage>
        <taxon>Bacteria</taxon>
        <taxon>Thermotogati</taxon>
        <taxon>Synergistota</taxon>
        <taxon>Synergistia</taxon>
        <taxon>Synergistales</taxon>
        <taxon>Dethiosulfovibrionaceae</taxon>
        <taxon>Pyramidobacter</taxon>
    </lineage>
</organism>
<dbReference type="CDD" id="cd03257">
    <property type="entry name" value="ABC_NikE_OppD_transporters"/>
    <property type="match status" value="1"/>
</dbReference>
<proteinExistence type="predicted"/>